<name>A0A6A5YY81_9PLEO</name>
<keyword evidence="4" id="KW-1185">Reference proteome</keyword>
<reference evidence="3" key="1">
    <citation type="journal article" date="2020" name="Stud. Mycol.">
        <title>101 Dothideomycetes genomes: a test case for predicting lifestyles and emergence of pathogens.</title>
        <authorList>
            <person name="Haridas S."/>
            <person name="Albert R."/>
            <person name="Binder M."/>
            <person name="Bloem J."/>
            <person name="Labutti K."/>
            <person name="Salamov A."/>
            <person name="Andreopoulos B."/>
            <person name="Baker S."/>
            <person name="Barry K."/>
            <person name="Bills G."/>
            <person name="Bluhm B."/>
            <person name="Cannon C."/>
            <person name="Castanera R."/>
            <person name="Culley D."/>
            <person name="Daum C."/>
            <person name="Ezra D."/>
            <person name="Gonzalez J."/>
            <person name="Henrissat B."/>
            <person name="Kuo A."/>
            <person name="Liang C."/>
            <person name="Lipzen A."/>
            <person name="Lutzoni F."/>
            <person name="Magnuson J."/>
            <person name="Mondo S."/>
            <person name="Nolan M."/>
            <person name="Ohm R."/>
            <person name="Pangilinan J."/>
            <person name="Park H.-J."/>
            <person name="Ramirez L."/>
            <person name="Alfaro M."/>
            <person name="Sun H."/>
            <person name="Tritt A."/>
            <person name="Yoshinaga Y."/>
            <person name="Zwiers L.-H."/>
            <person name="Turgeon B."/>
            <person name="Goodwin S."/>
            <person name="Spatafora J."/>
            <person name="Crous P."/>
            <person name="Grigoriev I."/>
        </authorList>
    </citation>
    <scope>NUCLEOTIDE SEQUENCE</scope>
    <source>
        <strain evidence="3">CBS 627.86</strain>
    </source>
</reference>
<evidence type="ECO:0000313" key="3">
    <source>
        <dbReference type="EMBL" id="KAF2111537.1"/>
    </source>
</evidence>
<feature type="region of interest" description="Disordered" evidence="2">
    <location>
        <begin position="491"/>
        <end position="599"/>
    </location>
</feature>
<feature type="region of interest" description="Disordered" evidence="2">
    <location>
        <begin position="39"/>
        <end position="72"/>
    </location>
</feature>
<evidence type="ECO:0000313" key="4">
    <source>
        <dbReference type="Proteomes" id="UP000799770"/>
    </source>
</evidence>
<sequence length="666" mass="73890">MVPPHNAAPKNGEKFENIPKSAKSITYKAPGPFHARISFSVDSNDGADADEPYADMPTLEDPAATKASSTGADNLPLEVTDAEIEEFMTYFKVLARHGSATKVEAVVSAKIGLDEEIVKFRKSSEKQHSLPSTSRLAVQEKVREDIETLIALAEPIPKLRRICERGPAILKKHASVFTQGKSLGRKELVAEGMEVGKLFASYQEELDSLERALKGWENRYSELVITITTGGVTAEKIAKGAKRKLMQAEQDNKLQAKMVEELEDQRSLFENKLREAEEKSAQDEIDRKNLEKKHQNQIKKFENDLREARQDLADDAAKKELRETKAELNKTQNDRKQDTIRFESTIAGLKKEVTDKDIRIQNQQATMESLKTEKHGLRTTHDVDAAKAAGYDDLLYERDSLQERLSNEVSARETQAEKIRKLEATLNSKQATASQPSGLSNQVEHTEGLVNNRRKELDATTVQVDAIASDLDDVDAEIALLIQQMAEEEAREAEIEEAKQRRQPPTTTVPIEPDEEREQGHEFPFHAPSSNGASSPTLTISSGLSALSQTHPEVPVRKEPQLSDQFPKLPPATKPTFGKAQKPAITNQQAPESSGDYAGVAKKVADQKLKIIPNQDRSDQIAVKKSNKQKPVVEGIGTEHTQHGRPAMSFKDLCRDAMKRHNAGAG</sequence>
<dbReference type="EMBL" id="ML977334">
    <property type="protein sequence ID" value="KAF2111537.1"/>
    <property type="molecule type" value="Genomic_DNA"/>
</dbReference>
<evidence type="ECO:0000256" key="2">
    <source>
        <dbReference type="SAM" id="MobiDB-lite"/>
    </source>
</evidence>
<proteinExistence type="predicted"/>
<protein>
    <submittedName>
        <fullName evidence="3">Uncharacterized protein</fullName>
    </submittedName>
</protein>
<dbReference type="AlphaFoldDB" id="A0A6A5YY81"/>
<keyword evidence="1" id="KW-0175">Coiled coil</keyword>
<feature type="coiled-coil region" evidence="1">
    <location>
        <begin position="199"/>
        <end position="380"/>
    </location>
</feature>
<gene>
    <name evidence="3" type="ORF">BDV96DRAFT_582341</name>
</gene>
<feature type="region of interest" description="Disordered" evidence="2">
    <location>
        <begin position="623"/>
        <end position="647"/>
    </location>
</feature>
<accession>A0A6A5YY81</accession>
<dbReference type="Proteomes" id="UP000799770">
    <property type="component" value="Unassembled WGS sequence"/>
</dbReference>
<organism evidence="3 4">
    <name type="scientific">Lophiotrema nucula</name>
    <dbReference type="NCBI Taxonomy" id="690887"/>
    <lineage>
        <taxon>Eukaryota</taxon>
        <taxon>Fungi</taxon>
        <taxon>Dikarya</taxon>
        <taxon>Ascomycota</taxon>
        <taxon>Pezizomycotina</taxon>
        <taxon>Dothideomycetes</taxon>
        <taxon>Pleosporomycetidae</taxon>
        <taxon>Pleosporales</taxon>
        <taxon>Lophiotremataceae</taxon>
        <taxon>Lophiotrema</taxon>
    </lineage>
</organism>
<feature type="compositionally biased region" description="Polar residues" evidence="2">
    <location>
        <begin position="528"/>
        <end position="551"/>
    </location>
</feature>
<evidence type="ECO:0000256" key="1">
    <source>
        <dbReference type="SAM" id="Coils"/>
    </source>
</evidence>